<accession>I0CEC3</accession>
<feature type="compositionally biased region" description="Low complexity" evidence="1">
    <location>
        <begin position="19"/>
        <end position="29"/>
    </location>
</feature>
<gene>
    <name evidence="2" type="ORF">pCQ4.11</name>
</gene>
<proteinExistence type="predicted"/>
<organism evidence="2">
    <name type="scientific">Streptomyces sp. W75</name>
    <dbReference type="NCBI Taxonomy" id="1170711"/>
    <lineage>
        <taxon>Bacteria</taxon>
        <taxon>Bacillati</taxon>
        <taxon>Actinomycetota</taxon>
        <taxon>Actinomycetes</taxon>
        <taxon>Kitasatosporales</taxon>
        <taxon>Streptomycetaceae</taxon>
        <taxon>Streptomyces</taxon>
    </lineage>
</organism>
<keyword evidence="2" id="KW-0614">Plasmid</keyword>
<feature type="region of interest" description="Disordered" evidence="1">
    <location>
        <begin position="1"/>
        <end position="72"/>
    </location>
</feature>
<dbReference type="EMBL" id="JQ340175">
    <property type="protein sequence ID" value="AFH75136.1"/>
    <property type="molecule type" value="Genomic_DNA"/>
</dbReference>
<reference evidence="2" key="1">
    <citation type="submission" date="2011-12" db="EMBL/GenBank/DDBJ databases">
        <title>Complete nucleotide sequence of Streptomyces circular plasmid pCQ4.</title>
        <authorList>
            <person name="Cheng Q."/>
            <person name="Tian X."/>
            <person name="Qin Z."/>
        </authorList>
    </citation>
    <scope>NUCLEOTIDE SEQUENCE</scope>
    <source>
        <strain evidence="2">W75</strain>
        <plasmid evidence="2">pCQ4</plasmid>
    </source>
</reference>
<feature type="compositionally biased region" description="Basic and acidic residues" evidence="1">
    <location>
        <begin position="61"/>
        <end position="72"/>
    </location>
</feature>
<evidence type="ECO:0000313" key="2">
    <source>
        <dbReference type="EMBL" id="AFH75136.1"/>
    </source>
</evidence>
<protein>
    <submittedName>
        <fullName evidence="2">Uncharacterized protein</fullName>
    </submittedName>
</protein>
<sequence>MPSAIHSTAPDDLRFGDLSTSISGPTSSSPHHKAPTPVHRGGRLLLFRAETGVSSAGGNRTDSRVDRSARGR</sequence>
<dbReference type="AlphaFoldDB" id="I0CEC3"/>
<evidence type="ECO:0000256" key="1">
    <source>
        <dbReference type="SAM" id="MobiDB-lite"/>
    </source>
</evidence>
<geneLocation type="plasmid" evidence="2">
    <name>pCQ4</name>
</geneLocation>
<name>I0CEC3_9ACTN</name>